<gene>
    <name evidence="7" type="primary">LOC107125611</name>
</gene>
<feature type="compositionally biased region" description="Low complexity" evidence="4">
    <location>
        <begin position="585"/>
        <end position="602"/>
    </location>
</feature>
<dbReference type="RefSeq" id="XP_015284527.1">
    <property type="nucleotide sequence ID" value="XM_015429041.1"/>
</dbReference>
<evidence type="ECO:0000256" key="4">
    <source>
        <dbReference type="SAM" id="MobiDB-lite"/>
    </source>
</evidence>
<feature type="coiled-coil region" evidence="3">
    <location>
        <begin position="411"/>
        <end position="491"/>
    </location>
</feature>
<keyword evidence="1" id="KW-0403">Intermediate filament</keyword>
<dbReference type="SMART" id="SM01391">
    <property type="entry name" value="Filament"/>
    <property type="match status" value="1"/>
</dbReference>
<evidence type="ECO:0000259" key="5">
    <source>
        <dbReference type="PROSITE" id="PS51842"/>
    </source>
</evidence>
<reference evidence="7" key="1">
    <citation type="submission" date="2025-08" db="UniProtKB">
        <authorList>
            <consortium name="RefSeq"/>
        </authorList>
    </citation>
    <scope>IDENTIFICATION</scope>
</reference>
<dbReference type="Gene3D" id="1.20.5.170">
    <property type="match status" value="1"/>
</dbReference>
<feature type="coiled-coil region" evidence="3">
    <location>
        <begin position="255"/>
        <end position="310"/>
    </location>
</feature>
<sequence>MSRQYSSRSFNGRRSYSSPSAFSTGFRDGIRSGGYTSISHYNMGRSRKLSGGGLSGYGGSSAGYSTGFRDFGSLAYSSGPVDLGPGTGRSGGFSSVSTGGHSRLGGYSSQSLGGFNRRGGFSSRSLGGGYSRSYRISGFGTQSLGSSFYSRGAVAGDGGPYEPLNRYGVSGGIHGVRVNANLLRPLCIQVDPEISRVKEEERDQIKTLNDQFAGFIDKVRHLEQQNKLLETKWTCLQQAEPEQKNTIEPMFDNYIATLNRQLGILLNEREQLQSEQTKFQDLVEEYKSRYEEEINRRVSAENQFVELKKDVDGAYASKVELEVKLETLRQDLDFFRCFYETELEILNSMTYDTSVVVSMDNNRDFDMEGIIASVKNQYEEIAQRSKDEVNILYATKYQELQDTWGRHCNNVTTSRQEIQDLTSLIKRLKADMENAKKQVEALQSSIAETEERGESALKDAKEKHAEVEQAMQTAKDELARLLRDYQDLLNVKMALDIEIAMYKTLLEGEENRLCNSTSVNISVTGRSAHDGRIRGDGFGVRADYGSTSGGIPSSRNARHHRTGYSSRSGGIPSRSSVEHSAISIGARSSGDSPRSRGYSSRSGGHGAHRARISSAGDPPATSREIRRSSSREGRAADHTRSSTSYSTGASRSADHARSGSHGYSPDARGDRRDVSGCRIVHGGHCSIIR</sequence>
<dbReference type="Gene3D" id="1.20.5.500">
    <property type="entry name" value="Single helix bin"/>
    <property type="match status" value="1"/>
</dbReference>
<feature type="compositionally biased region" description="Low complexity" evidence="4">
    <location>
        <begin position="641"/>
        <end position="651"/>
    </location>
</feature>
<proteinExistence type="predicted"/>
<evidence type="ECO:0000313" key="6">
    <source>
        <dbReference type="Proteomes" id="UP000694871"/>
    </source>
</evidence>
<dbReference type="PANTHER" id="PTHR45616">
    <property type="entry name" value="GATA-TYPE DOMAIN-CONTAINING PROTEIN"/>
    <property type="match status" value="1"/>
</dbReference>
<dbReference type="SUPFAM" id="SSF64593">
    <property type="entry name" value="Intermediate filament protein, coiled coil region"/>
    <property type="match status" value="2"/>
</dbReference>
<feature type="compositionally biased region" description="Low complexity" evidence="4">
    <location>
        <begin position="565"/>
        <end position="575"/>
    </location>
</feature>
<dbReference type="InterPro" id="IPR039008">
    <property type="entry name" value="IF_rod_dom"/>
</dbReference>
<keyword evidence="2 3" id="KW-0175">Coiled coil</keyword>
<evidence type="ECO:0000256" key="2">
    <source>
        <dbReference type="ARBA" id="ARBA00023054"/>
    </source>
</evidence>
<feature type="region of interest" description="Disordered" evidence="4">
    <location>
        <begin position="527"/>
        <end position="677"/>
    </location>
</feature>
<feature type="region of interest" description="Disordered" evidence="4">
    <location>
        <begin position="1"/>
        <end position="23"/>
    </location>
</feature>
<evidence type="ECO:0000313" key="7">
    <source>
        <dbReference type="RefSeq" id="XP_015284527.1"/>
    </source>
</evidence>
<dbReference type="InterPro" id="IPR032444">
    <property type="entry name" value="Keratin_2_head"/>
</dbReference>
<dbReference type="Pfam" id="PF16208">
    <property type="entry name" value="Keratin_2_head"/>
    <property type="match status" value="1"/>
</dbReference>
<name>A0ABM1LEZ0_GEKJA</name>
<protein>
    <submittedName>
        <fullName evidence="7">Keratin, type II cytoskeletal cochleal-like</fullName>
    </submittedName>
</protein>
<dbReference type="PRINTS" id="PR01276">
    <property type="entry name" value="TYPE2KERATIN"/>
</dbReference>
<feature type="domain" description="IF rod" evidence="5">
    <location>
        <begin position="201"/>
        <end position="513"/>
    </location>
</feature>
<dbReference type="InterPro" id="IPR003054">
    <property type="entry name" value="Keratin_II"/>
</dbReference>
<evidence type="ECO:0000256" key="1">
    <source>
        <dbReference type="ARBA" id="ARBA00022754"/>
    </source>
</evidence>
<feature type="compositionally biased region" description="Polar residues" evidence="4">
    <location>
        <begin position="545"/>
        <end position="555"/>
    </location>
</feature>
<feature type="compositionally biased region" description="Basic and acidic residues" evidence="4">
    <location>
        <begin position="623"/>
        <end position="640"/>
    </location>
</feature>
<organism evidence="6 7">
    <name type="scientific">Gekko japonicus</name>
    <name type="common">Schlegel's Japanese gecko</name>
    <dbReference type="NCBI Taxonomy" id="146911"/>
    <lineage>
        <taxon>Eukaryota</taxon>
        <taxon>Metazoa</taxon>
        <taxon>Chordata</taxon>
        <taxon>Craniata</taxon>
        <taxon>Vertebrata</taxon>
        <taxon>Euteleostomi</taxon>
        <taxon>Lepidosauria</taxon>
        <taxon>Squamata</taxon>
        <taxon>Bifurcata</taxon>
        <taxon>Gekkota</taxon>
        <taxon>Gekkonidae</taxon>
        <taxon>Gekkoninae</taxon>
        <taxon>Gekko</taxon>
    </lineage>
</organism>
<dbReference type="PANTHER" id="PTHR45616:SF69">
    <property type="entry name" value="IF ROD DOMAIN-CONTAINING PROTEIN-RELATED"/>
    <property type="match status" value="1"/>
</dbReference>
<dbReference type="GeneID" id="107125611"/>
<accession>A0ABM1LEZ0</accession>
<dbReference type="Pfam" id="PF00038">
    <property type="entry name" value="Filament"/>
    <property type="match status" value="1"/>
</dbReference>
<dbReference type="PROSITE" id="PS51842">
    <property type="entry name" value="IF_ROD_2"/>
    <property type="match status" value="1"/>
</dbReference>
<dbReference type="Gene3D" id="1.20.5.1160">
    <property type="entry name" value="Vasodilator-stimulated phosphoprotein"/>
    <property type="match status" value="1"/>
</dbReference>
<dbReference type="Proteomes" id="UP000694871">
    <property type="component" value="Unplaced"/>
</dbReference>
<evidence type="ECO:0000256" key="3">
    <source>
        <dbReference type="SAM" id="Coils"/>
    </source>
</evidence>
<keyword evidence="6" id="KW-1185">Reference proteome</keyword>